<protein>
    <submittedName>
        <fullName evidence="2">Uncharacterized protein</fullName>
    </submittedName>
</protein>
<organism evidence="2 3">
    <name type="scientific">Meloidogyne enterolobii</name>
    <name type="common">Root-knot nematode worm</name>
    <name type="synonym">Meloidogyne mayaguensis</name>
    <dbReference type="NCBI Taxonomy" id="390850"/>
    <lineage>
        <taxon>Eukaryota</taxon>
        <taxon>Metazoa</taxon>
        <taxon>Ecdysozoa</taxon>
        <taxon>Nematoda</taxon>
        <taxon>Chromadorea</taxon>
        <taxon>Rhabditida</taxon>
        <taxon>Tylenchina</taxon>
        <taxon>Tylenchomorpha</taxon>
        <taxon>Tylenchoidea</taxon>
        <taxon>Meloidogynidae</taxon>
        <taxon>Meloidogyninae</taxon>
        <taxon>Meloidogyne</taxon>
    </lineage>
</organism>
<reference evidence="2 3" key="1">
    <citation type="submission" date="2020-08" db="EMBL/GenBank/DDBJ databases">
        <authorList>
            <person name="Koutsovoulos G."/>
            <person name="Danchin GJ E."/>
        </authorList>
    </citation>
    <scope>NUCLEOTIDE SEQUENCE [LARGE SCALE GENOMIC DNA]</scope>
</reference>
<name>A0A6V7W086_MELEN</name>
<accession>A0A6V7W086</accession>
<keyword evidence="1" id="KW-0472">Membrane</keyword>
<dbReference type="AlphaFoldDB" id="A0A6V7W086"/>
<evidence type="ECO:0000256" key="1">
    <source>
        <dbReference type="SAM" id="Phobius"/>
    </source>
</evidence>
<dbReference type="Proteomes" id="UP000580250">
    <property type="component" value="Unassembled WGS sequence"/>
</dbReference>
<comment type="caution">
    <text evidence="2">The sequence shown here is derived from an EMBL/GenBank/DDBJ whole genome shotgun (WGS) entry which is preliminary data.</text>
</comment>
<keyword evidence="1" id="KW-1133">Transmembrane helix</keyword>
<proteinExistence type="predicted"/>
<sequence>MLKQNNQICLNKFSKALVVNKKLDVDLLKKNKFFGYQIILNKPIVVKTLPSAIMFSLIPYLTFGRLLLSFY</sequence>
<evidence type="ECO:0000313" key="2">
    <source>
        <dbReference type="EMBL" id="CAD2180513.1"/>
    </source>
</evidence>
<evidence type="ECO:0000313" key="3">
    <source>
        <dbReference type="Proteomes" id="UP000580250"/>
    </source>
</evidence>
<feature type="transmembrane region" description="Helical" evidence="1">
    <location>
        <begin position="49"/>
        <end position="68"/>
    </location>
</feature>
<gene>
    <name evidence="2" type="ORF">MENT_LOCUS32591</name>
</gene>
<keyword evidence="1" id="KW-0812">Transmembrane</keyword>
<dbReference type="EMBL" id="CAJEWN010000372">
    <property type="protein sequence ID" value="CAD2180513.1"/>
    <property type="molecule type" value="Genomic_DNA"/>
</dbReference>